<dbReference type="AlphaFoldDB" id="A0A916K4G6"/>
<dbReference type="SMART" id="SM00228">
    <property type="entry name" value="PDZ"/>
    <property type="match status" value="1"/>
</dbReference>
<feature type="signal peptide" evidence="1">
    <location>
        <begin position="1"/>
        <end position="26"/>
    </location>
</feature>
<dbReference type="Pfam" id="PF13365">
    <property type="entry name" value="Trypsin_2"/>
    <property type="match status" value="1"/>
</dbReference>
<dbReference type="GO" id="GO:0006515">
    <property type="term" value="P:protein quality control for misfolded or incompletely synthesized proteins"/>
    <property type="evidence" value="ECO:0007669"/>
    <property type="project" value="TreeGrafter"/>
</dbReference>
<dbReference type="Pfam" id="PF13180">
    <property type="entry name" value="PDZ_2"/>
    <property type="match status" value="1"/>
</dbReference>
<sequence length="376" mass="39634">MKLFPLKTVTALCVFTLLGGMGSAAAQNGNEGKVHWQTEEMNGEAYVKASDVVRALGGSGTYLADAGEFVYTSPASISEVVKRVSPSIVGIIGKQGDRNGKVSDNRFSLAHGTGIIIDADGLIVTNAHVVKDLKQMIVVTSDGKQYAGQVMHSDEESDLALVSIAASGLQPATFAETAQVEVGETVVAIGTPISFALRNSVTVGVVSGMDRTLHSTYRLIQTDAAINPGNSGGALVNMNGEVIGINSLKLAAAGIDGLGFAIPADTVQYVLRHFEAYGKVKHPSLGLDLEESWAAIVGLPTEEPLKVARLHQGSSAADAGIREGDVLFSIDQYNIKSLVDLNERLKKYLPGDKVTLTMQSNGDIVQKEITLIEAKQ</sequence>
<dbReference type="EMBL" id="CAJVAS010000025">
    <property type="protein sequence ID" value="CAG7643640.1"/>
    <property type="molecule type" value="Genomic_DNA"/>
</dbReference>
<dbReference type="PANTHER" id="PTHR22939:SF129">
    <property type="entry name" value="SERINE PROTEASE HTRA2, MITOCHONDRIAL"/>
    <property type="match status" value="1"/>
</dbReference>
<protein>
    <recommendedName>
        <fullName evidence="2">PDZ domain-containing protein</fullName>
    </recommendedName>
</protein>
<organism evidence="3 4">
    <name type="scientific">Paenibacillus solanacearum</name>
    <dbReference type="NCBI Taxonomy" id="2048548"/>
    <lineage>
        <taxon>Bacteria</taxon>
        <taxon>Bacillati</taxon>
        <taxon>Bacillota</taxon>
        <taxon>Bacilli</taxon>
        <taxon>Bacillales</taxon>
        <taxon>Paenibacillaceae</taxon>
        <taxon>Paenibacillus</taxon>
    </lineage>
</organism>
<evidence type="ECO:0000313" key="3">
    <source>
        <dbReference type="EMBL" id="CAG7643640.1"/>
    </source>
</evidence>
<evidence type="ECO:0000259" key="2">
    <source>
        <dbReference type="SMART" id="SM00228"/>
    </source>
</evidence>
<evidence type="ECO:0000313" key="4">
    <source>
        <dbReference type="Proteomes" id="UP000693672"/>
    </source>
</evidence>
<dbReference type="RefSeq" id="WP_246627588.1">
    <property type="nucleotide sequence ID" value="NZ_CAJVAS010000025.1"/>
</dbReference>
<gene>
    <name evidence="3" type="ORF">PAESOLCIP111_04516</name>
</gene>
<proteinExistence type="predicted"/>
<feature type="domain" description="PDZ" evidence="2">
    <location>
        <begin position="283"/>
        <end position="362"/>
    </location>
</feature>
<keyword evidence="4" id="KW-1185">Reference proteome</keyword>
<accession>A0A916K4G6</accession>
<reference evidence="3" key="1">
    <citation type="submission" date="2021-06" db="EMBL/GenBank/DDBJ databases">
        <authorList>
            <person name="Criscuolo A."/>
        </authorList>
    </citation>
    <scope>NUCLEOTIDE SEQUENCE</scope>
    <source>
        <strain evidence="3">CIP111600</strain>
    </source>
</reference>
<dbReference type="PANTHER" id="PTHR22939">
    <property type="entry name" value="SERINE PROTEASE FAMILY S1C HTRA-RELATED"/>
    <property type="match status" value="1"/>
</dbReference>
<dbReference type="Proteomes" id="UP000693672">
    <property type="component" value="Unassembled WGS sequence"/>
</dbReference>
<dbReference type="GO" id="GO:0042597">
    <property type="term" value="C:periplasmic space"/>
    <property type="evidence" value="ECO:0007669"/>
    <property type="project" value="TreeGrafter"/>
</dbReference>
<name>A0A916K4G6_9BACL</name>
<evidence type="ECO:0000256" key="1">
    <source>
        <dbReference type="SAM" id="SignalP"/>
    </source>
</evidence>
<keyword evidence="1" id="KW-0732">Signal</keyword>
<dbReference type="InterPro" id="IPR001478">
    <property type="entry name" value="PDZ"/>
</dbReference>
<comment type="caution">
    <text evidence="3">The sequence shown here is derived from an EMBL/GenBank/DDBJ whole genome shotgun (WGS) entry which is preliminary data.</text>
</comment>
<feature type="chain" id="PRO_5036873928" description="PDZ domain-containing protein" evidence="1">
    <location>
        <begin position="27"/>
        <end position="376"/>
    </location>
</feature>